<dbReference type="InterPro" id="IPR005467">
    <property type="entry name" value="His_kinase_dom"/>
</dbReference>
<dbReference type="PANTHER" id="PTHR43047:SF72">
    <property type="entry name" value="OSMOSENSING HISTIDINE PROTEIN KINASE SLN1"/>
    <property type="match status" value="1"/>
</dbReference>
<keyword evidence="11" id="KW-1185">Reference proteome</keyword>
<dbReference type="InterPro" id="IPR036890">
    <property type="entry name" value="HATPase_C_sf"/>
</dbReference>
<dbReference type="PANTHER" id="PTHR43047">
    <property type="entry name" value="TWO-COMPONENT HISTIDINE PROTEIN KINASE"/>
    <property type="match status" value="1"/>
</dbReference>
<feature type="modified residue" description="4-aspartylphosphate" evidence="6">
    <location>
        <position position="600"/>
    </location>
</feature>
<dbReference type="InterPro" id="IPR036097">
    <property type="entry name" value="HisK_dim/P_sf"/>
</dbReference>
<accession>A0A150WMV4</accession>
<dbReference type="EC" id="2.7.13.3" evidence="2"/>
<dbReference type="EMBL" id="LUKE01000001">
    <property type="protein sequence ID" value="KYG65833.1"/>
    <property type="molecule type" value="Genomic_DNA"/>
</dbReference>
<dbReference type="SMART" id="SM00387">
    <property type="entry name" value="HATPase_c"/>
    <property type="match status" value="1"/>
</dbReference>
<dbReference type="SMART" id="SM00448">
    <property type="entry name" value="REC"/>
    <property type="match status" value="1"/>
</dbReference>
<evidence type="ECO:0000256" key="5">
    <source>
        <dbReference type="ARBA" id="ARBA00022777"/>
    </source>
</evidence>
<dbReference type="PROSITE" id="PS50109">
    <property type="entry name" value="HIS_KIN"/>
    <property type="match status" value="1"/>
</dbReference>
<dbReference type="Pfam" id="PF00072">
    <property type="entry name" value="Response_reg"/>
    <property type="match status" value="1"/>
</dbReference>
<dbReference type="InterPro" id="IPR001789">
    <property type="entry name" value="Sig_transdc_resp-reg_receiver"/>
</dbReference>
<evidence type="ECO:0000313" key="11">
    <source>
        <dbReference type="Proteomes" id="UP000075320"/>
    </source>
</evidence>
<dbReference type="SUPFAM" id="SSF55785">
    <property type="entry name" value="PYP-like sensor domain (PAS domain)"/>
    <property type="match status" value="1"/>
</dbReference>
<sequence>MRGSLTDEISSELWGKTFEAIPHPLVFARSDERVININEAASRLLNLPKNRVIGKYWNDVVQLLPYGISQLLRFHKTRLEVDDVVLISLRDSREELYLQRVLSFFANTLKSLDGPPDIALKAEESLKEAAQVAVRDICDWCRIDLIPELNVGPGVSAHMDPVMTYLLQEYVSIKPENPDAMLNPLRVIRSGFAVFRGLVDVETLKSSISSHRALHLLQHLGFASYICVPIRRGLTTIGSLTLVRSGKRTPFDSMDLLMAEEYSNKVGINLEKALLYKRLEELKNEAEAANRAKTHFLANVSHEIRTPLGAVLGFADLLIAAPSAQLDRTDWADRIRTNGGHLLRLIDDILDLSKVEVGHLDIKIEKVDLQNLLHNVHASICDKAQSKGLCLELVIEGSLPRYIATDETRLSQVLINVLGNAVKFTPSGFVRMKMARQFPRENRIIFEIQDSGVGIAADQTSLLFQPFSQVDMSRTRQFGGTGLGLALSRGLARHLGGDLVLKESDVNAGSTFVLTITAEPIEEAEFKTIDSSTLSPEAQEEDLSQVLRGRKILVVEDSSDIQALLKRTLEDAGAVTILASNGEEGVQAALTDSFDVILMDVQMPIKDGCQAVQELRALGYKGLVIALTANAMLEEQTRCLSSGFDVHMSKPMRRRDLIQQLGRLTAPQTT</sequence>
<feature type="domain" description="Histidine kinase" evidence="8">
    <location>
        <begin position="299"/>
        <end position="520"/>
    </location>
</feature>
<evidence type="ECO:0000256" key="7">
    <source>
        <dbReference type="SAM" id="Coils"/>
    </source>
</evidence>
<dbReference type="FunFam" id="3.30.565.10:FF:000010">
    <property type="entry name" value="Sensor histidine kinase RcsC"/>
    <property type="match status" value="1"/>
</dbReference>
<dbReference type="OrthoDB" id="9810730at2"/>
<dbReference type="SUPFAM" id="SSF52172">
    <property type="entry name" value="CheY-like"/>
    <property type="match status" value="1"/>
</dbReference>
<dbReference type="InterPro" id="IPR035965">
    <property type="entry name" value="PAS-like_dom_sf"/>
</dbReference>
<evidence type="ECO:0000259" key="8">
    <source>
        <dbReference type="PROSITE" id="PS50109"/>
    </source>
</evidence>
<dbReference type="AlphaFoldDB" id="A0A150WMV4"/>
<name>A0A150WMV4_BDEBC</name>
<dbReference type="Gene3D" id="3.30.565.10">
    <property type="entry name" value="Histidine kinase-like ATPase, C-terminal domain"/>
    <property type="match status" value="1"/>
</dbReference>
<dbReference type="InterPro" id="IPR004358">
    <property type="entry name" value="Sig_transdc_His_kin-like_C"/>
</dbReference>
<dbReference type="InterPro" id="IPR011006">
    <property type="entry name" value="CheY-like_superfamily"/>
</dbReference>
<dbReference type="Proteomes" id="UP000075320">
    <property type="component" value="Unassembled WGS sequence"/>
</dbReference>
<evidence type="ECO:0000259" key="9">
    <source>
        <dbReference type="PROSITE" id="PS50110"/>
    </source>
</evidence>
<gene>
    <name evidence="10" type="ORF">AZI86_01805</name>
</gene>
<dbReference type="InterPro" id="IPR003594">
    <property type="entry name" value="HATPase_dom"/>
</dbReference>
<dbReference type="Pfam" id="PF02518">
    <property type="entry name" value="HATPase_c"/>
    <property type="match status" value="1"/>
</dbReference>
<keyword evidence="4" id="KW-0808">Transferase</keyword>
<dbReference type="SUPFAM" id="SSF47384">
    <property type="entry name" value="Homodimeric domain of signal transducing histidine kinase"/>
    <property type="match status" value="1"/>
</dbReference>
<dbReference type="GO" id="GO:0000155">
    <property type="term" value="F:phosphorelay sensor kinase activity"/>
    <property type="evidence" value="ECO:0007669"/>
    <property type="project" value="InterPro"/>
</dbReference>
<dbReference type="Pfam" id="PF00512">
    <property type="entry name" value="HisKA"/>
    <property type="match status" value="1"/>
</dbReference>
<dbReference type="InterPro" id="IPR003661">
    <property type="entry name" value="HisK_dim/P_dom"/>
</dbReference>
<comment type="caution">
    <text evidence="10">The sequence shown here is derived from an EMBL/GenBank/DDBJ whole genome shotgun (WGS) entry which is preliminary data.</text>
</comment>
<dbReference type="SUPFAM" id="SSF55874">
    <property type="entry name" value="ATPase domain of HSP90 chaperone/DNA topoisomerase II/histidine kinase"/>
    <property type="match status" value="1"/>
</dbReference>
<proteinExistence type="predicted"/>
<organism evidence="10 11">
    <name type="scientific">Bdellovibrio bacteriovorus</name>
    <dbReference type="NCBI Taxonomy" id="959"/>
    <lineage>
        <taxon>Bacteria</taxon>
        <taxon>Pseudomonadati</taxon>
        <taxon>Bdellovibrionota</taxon>
        <taxon>Bdellovibrionia</taxon>
        <taxon>Bdellovibrionales</taxon>
        <taxon>Pseudobdellovibrionaceae</taxon>
        <taxon>Bdellovibrio</taxon>
    </lineage>
</organism>
<dbReference type="RefSeq" id="WP_061833376.1">
    <property type="nucleotide sequence ID" value="NZ_LUKE01000001.1"/>
</dbReference>
<dbReference type="Gene3D" id="3.30.450.40">
    <property type="match status" value="1"/>
</dbReference>
<keyword evidence="7" id="KW-0175">Coiled coil</keyword>
<dbReference type="PROSITE" id="PS50110">
    <property type="entry name" value="RESPONSE_REGULATORY"/>
    <property type="match status" value="1"/>
</dbReference>
<dbReference type="GO" id="GO:0005886">
    <property type="term" value="C:plasma membrane"/>
    <property type="evidence" value="ECO:0007669"/>
    <property type="project" value="TreeGrafter"/>
</dbReference>
<evidence type="ECO:0000256" key="4">
    <source>
        <dbReference type="ARBA" id="ARBA00022679"/>
    </source>
</evidence>
<reference evidence="10 11" key="1">
    <citation type="submission" date="2016-03" db="EMBL/GenBank/DDBJ databases">
        <authorList>
            <person name="Ploux O."/>
        </authorList>
    </citation>
    <scope>NUCLEOTIDE SEQUENCE [LARGE SCALE GENOMIC DNA]</scope>
    <source>
        <strain evidence="10 11">R0</strain>
    </source>
</reference>
<evidence type="ECO:0000256" key="3">
    <source>
        <dbReference type="ARBA" id="ARBA00022553"/>
    </source>
</evidence>
<dbReference type="InterPro" id="IPR029016">
    <property type="entry name" value="GAF-like_dom_sf"/>
</dbReference>
<dbReference type="CDD" id="cd17546">
    <property type="entry name" value="REC_hyHK_CKI1_RcsC-like"/>
    <property type="match status" value="1"/>
</dbReference>
<dbReference type="PRINTS" id="PR00344">
    <property type="entry name" value="BCTRLSENSOR"/>
</dbReference>
<dbReference type="Gene3D" id="1.10.287.130">
    <property type="match status" value="1"/>
</dbReference>
<evidence type="ECO:0000313" key="10">
    <source>
        <dbReference type="EMBL" id="KYG65833.1"/>
    </source>
</evidence>
<dbReference type="Gene3D" id="3.40.50.2300">
    <property type="match status" value="1"/>
</dbReference>
<dbReference type="SUPFAM" id="SSF55781">
    <property type="entry name" value="GAF domain-like"/>
    <property type="match status" value="1"/>
</dbReference>
<dbReference type="InterPro" id="IPR003018">
    <property type="entry name" value="GAF"/>
</dbReference>
<evidence type="ECO:0000256" key="1">
    <source>
        <dbReference type="ARBA" id="ARBA00000085"/>
    </source>
</evidence>
<evidence type="ECO:0000256" key="2">
    <source>
        <dbReference type="ARBA" id="ARBA00012438"/>
    </source>
</evidence>
<dbReference type="Gene3D" id="3.30.450.20">
    <property type="entry name" value="PAS domain"/>
    <property type="match status" value="1"/>
</dbReference>
<dbReference type="CDD" id="cd16922">
    <property type="entry name" value="HATPase_EvgS-ArcB-TorS-like"/>
    <property type="match status" value="1"/>
</dbReference>
<comment type="catalytic activity">
    <reaction evidence="1">
        <text>ATP + protein L-histidine = ADP + protein N-phospho-L-histidine.</text>
        <dbReference type="EC" id="2.7.13.3"/>
    </reaction>
</comment>
<feature type="coiled-coil region" evidence="7">
    <location>
        <begin position="272"/>
        <end position="299"/>
    </location>
</feature>
<dbReference type="SMART" id="SM00388">
    <property type="entry name" value="HisKA"/>
    <property type="match status" value="1"/>
</dbReference>
<dbReference type="Pfam" id="PF01590">
    <property type="entry name" value="GAF"/>
    <property type="match status" value="1"/>
</dbReference>
<keyword evidence="5" id="KW-0418">Kinase</keyword>
<dbReference type="GO" id="GO:0009927">
    <property type="term" value="F:histidine phosphotransfer kinase activity"/>
    <property type="evidence" value="ECO:0007669"/>
    <property type="project" value="TreeGrafter"/>
</dbReference>
<feature type="domain" description="Response regulatory" evidence="9">
    <location>
        <begin position="551"/>
        <end position="665"/>
    </location>
</feature>
<dbReference type="CDD" id="cd00082">
    <property type="entry name" value="HisKA"/>
    <property type="match status" value="1"/>
</dbReference>
<evidence type="ECO:0000256" key="6">
    <source>
        <dbReference type="PROSITE-ProRule" id="PRU00169"/>
    </source>
</evidence>
<protein>
    <recommendedName>
        <fullName evidence="2">histidine kinase</fullName>
        <ecNumber evidence="2">2.7.13.3</ecNumber>
    </recommendedName>
</protein>
<keyword evidence="3 6" id="KW-0597">Phosphoprotein</keyword>